<dbReference type="PANTHER" id="PTHR30535">
    <property type="entry name" value="VITAMIN B12-BINDING PROTEIN"/>
    <property type="match status" value="1"/>
</dbReference>
<dbReference type="Proteomes" id="UP000320653">
    <property type="component" value="Unassembled WGS sequence"/>
</dbReference>
<dbReference type="InterPro" id="IPR002491">
    <property type="entry name" value="ABC_transptr_periplasmic_BD"/>
</dbReference>
<organism evidence="3 4">
    <name type="scientific">Neorhizobium alkalisoli</name>
    <dbReference type="NCBI Taxonomy" id="528178"/>
    <lineage>
        <taxon>Bacteria</taxon>
        <taxon>Pseudomonadati</taxon>
        <taxon>Pseudomonadota</taxon>
        <taxon>Alphaproteobacteria</taxon>
        <taxon>Hyphomicrobiales</taxon>
        <taxon>Rhizobiaceae</taxon>
        <taxon>Rhizobium/Agrobacterium group</taxon>
        <taxon>Neorhizobium</taxon>
    </lineage>
</organism>
<dbReference type="InterPro" id="IPR050902">
    <property type="entry name" value="ABC_Transporter_SBP"/>
</dbReference>
<evidence type="ECO:0000259" key="2">
    <source>
        <dbReference type="PROSITE" id="PS50983"/>
    </source>
</evidence>
<dbReference type="Gene3D" id="3.40.50.1980">
    <property type="entry name" value="Nitrogenase molybdenum iron protein domain"/>
    <property type="match status" value="2"/>
</dbReference>
<evidence type="ECO:0000313" key="4">
    <source>
        <dbReference type="Proteomes" id="UP000320653"/>
    </source>
</evidence>
<evidence type="ECO:0000256" key="1">
    <source>
        <dbReference type="SAM" id="SignalP"/>
    </source>
</evidence>
<feature type="signal peptide" evidence="1">
    <location>
        <begin position="1"/>
        <end position="29"/>
    </location>
</feature>
<dbReference type="SUPFAM" id="SSF53807">
    <property type="entry name" value="Helical backbone' metal receptor"/>
    <property type="match status" value="1"/>
</dbReference>
<evidence type="ECO:0000313" key="3">
    <source>
        <dbReference type="EMBL" id="TWF59306.1"/>
    </source>
</evidence>
<reference evidence="3 4" key="1">
    <citation type="submission" date="2019-06" db="EMBL/GenBank/DDBJ databases">
        <title>Sorghum-associated microbial communities from plants grown in Nebraska, USA.</title>
        <authorList>
            <person name="Schachtman D."/>
        </authorList>
    </citation>
    <scope>NUCLEOTIDE SEQUENCE [LARGE SCALE GENOMIC DNA]</scope>
    <source>
        <strain evidence="3 4">1225</strain>
    </source>
</reference>
<name>A0A561R9L9_9HYPH</name>
<dbReference type="RefSeq" id="WP_145633553.1">
    <property type="nucleotide sequence ID" value="NZ_VIWP01000001.1"/>
</dbReference>
<sequence>MTIVTPFAKAARLIGVASFLLAIPAISQAKEIVDVLGRKVEVKDHVERIVLGEGRLSYAVAILDKENPFERIVGWQNDLRKLDPHTFEAFKEKFPKVADIPLIGQASEVSVNVETILNLKPDLVVFSVAGEGPKAHSPIADTLASAGIPVVYVDFRVAPIENTPKSISLLGEAMGREKEAKAFSDFYGKHLDAITDRLKDMKDEQKPTVFAELLAGVWQAPGHTTGNGGLGQFIATVGGRNIASSVVPGAIGDVAVEFVLKANPDIYVVTGNRDPGLALGAGVPEDKAQASLDKVLARPEFKELKAIKDHKAHGLWHDFYNSPYNIIAIETLAKWIHPDLFKDLDPARTQRELAETFLTIPTEGTYWVDPSVSQ</sequence>
<dbReference type="OrthoDB" id="9775594at2"/>
<dbReference type="EMBL" id="VIWP01000001">
    <property type="protein sequence ID" value="TWF59306.1"/>
    <property type="molecule type" value="Genomic_DNA"/>
</dbReference>
<dbReference type="PROSITE" id="PS50983">
    <property type="entry name" value="FE_B12_PBP"/>
    <property type="match status" value="1"/>
</dbReference>
<keyword evidence="4" id="KW-1185">Reference proteome</keyword>
<gene>
    <name evidence="3" type="ORF">FHW37_1011112</name>
</gene>
<feature type="chain" id="PRO_5021890199" evidence="1">
    <location>
        <begin position="30"/>
        <end position="374"/>
    </location>
</feature>
<keyword evidence="1" id="KW-0732">Signal</keyword>
<accession>A0A561R9L9</accession>
<dbReference type="AlphaFoldDB" id="A0A561R9L9"/>
<comment type="caution">
    <text evidence="3">The sequence shown here is derived from an EMBL/GenBank/DDBJ whole genome shotgun (WGS) entry which is preliminary data.</text>
</comment>
<protein>
    <submittedName>
        <fullName evidence="3">Iron complex transport system substrate-binding protein</fullName>
    </submittedName>
</protein>
<dbReference type="PANTHER" id="PTHR30535:SF34">
    <property type="entry name" value="MOLYBDATE-BINDING PROTEIN MOLA"/>
    <property type="match status" value="1"/>
</dbReference>
<dbReference type="Pfam" id="PF01497">
    <property type="entry name" value="Peripla_BP_2"/>
    <property type="match status" value="1"/>
</dbReference>
<feature type="domain" description="Fe/B12 periplasmic-binding" evidence="2">
    <location>
        <begin position="48"/>
        <end position="344"/>
    </location>
</feature>
<proteinExistence type="predicted"/>